<evidence type="ECO:0000256" key="1">
    <source>
        <dbReference type="SAM" id="MobiDB-lite"/>
    </source>
</evidence>
<dbReference type="RefSeq" id="WP_208830210.1">
    <property type="nucleotide sequence ID" value="NZ_CP072110.1"/>
</dbReference>
<proteinExistence type="predicted"/>
<feature type="compositionally biased region" description="Basic and acidic residues" evidence="1">
    <location>
        <begin position="31"/>
        <end position="41"/>
    </location>
</feature>
<dbReference type="PROSITE" id="PS51257">
    <property type="entry name" value="PROKAR_LIPOPROTEIN"/>
    <property type="match status" value="1"/>
</dbReference>
<reference evidence="2" key="1">
    <citation type="submission" date="2021-03" db="EMBL/GenBank/DDBJ databases">
        <title>Description of Psychrosphaera ytuae sp. nov. isolated from deep sea sediment of South China Sea.</title>
        <authorList>
            <person name="Zhang J."/>
            <person name="Xu X.-D."/>
        </authorList>
    </citation>
    <scope>NUCLEOTIDE SEQUENCE</scope>
    <source>
        <strain evidence="2">MTZ26</strain>
    </source>
</reference>
<dbReference type="EMBL" id="CP072110">
    <property type="protein sequence ID" value="QTH62749.1"/>
    <property type="molecule type" value="Genomic_DNA"/>
</dbReference>
<keyword evidence="3" id="KW-1185">Reference proteome</keyword>
<dbReference type="Proteomes" id="UP000682739">
    <property type="component" value="Chromosome"/>
</dbReference>
<evidence type="ECO:0000313" key="2">
    <source>
        <dbReference type="EMBL" id="QTH62749.1"/>
    </source>
</evidence>
<gene>
    <name evidence="2" type="ORF">J1N51_08140</name>
</gene>
<evidence type="ECO:0008006" key="4">
    <source>
        <dbReference type="Google" id="ProtNLM"/>
    </source>
</evidence>
<sequence>MLESKSLLKAVVSMSCVFVLVACGARTPEPYQKDRAPEARDQYTGNKGLQQKLKDEQAIAKKKQNERCEEAQFRWMEAQAADDQAAIALAKRNVDKHCAKN</sequence>
<dbReference type="KEGG" id="psym:J1N51_08140"/>
<name>A0A975D9F5_9GAMM</name>
<organism evidence="2 3">
    <name type="scientific">Psychrosphaera ytuae</name>
    <dbReference type="NCBI Taxonomy" id="2820710"/>
    <lineage>
        <taxon>Bacteria</taxon>
        <taxon>Pseudomonadati</taxon>
        <taxon>Pseudomonadota</taxon>
        <taxon>Gammaproteobacteria</taxon>
        <taxon>Alteromonadales</taxon>
        <taxon>Pseudoalteromonadaceae</taxon>
        <taxon>Psychrosphaera</taxon>
    </lineage>
</organism>
<evidence type="ECO:0000313" key="3">
    <source>
        <dbReference type="Proteomes" id="UP000682739"/>
    </source>
</evidence>
<protein>
    <recommendedName>
        <fullName evidence="4">Lipoprotein</fullName>
    </recommendedName>
</protein>
<accession>A0A975D9F5</accession>
<dbReference type="AlphaFoldDB" id="A0A975D9F5"/>
<feature type="region of interest" description="Disordered" evidence="1">
    <location>
        <begin position="29"/>
        <end position="50"/>
    </location>
</feature>